<proteinExistence type="predicted"/>
<reference evidence="2" key="1">
    <citation type="submission" date="2022-06" db="EMBL/GenBank/DDBJ databases">
        <title>Isolation of gut microbiota from human fecal samples.</title>
        <authorList>
            <person name="Pamer E.G."/>
            <person name="Barat B."/>
            <person name="Waligurski E."/>
            <person name="Medina S."/>
            <person name="Paddock L."/>
            <person name="Mostad J."/>
        </authorList>
    </citation>
    <scope>NUCLEOTIDE SEQUENCE</scope>
    <source>
        <strain evidence="2">DFI.6.22</strain>
    </source>
</reference>
<accession>A0AAJ1CG13</accession>
<feature type="signal peptide" evidence="1">
    <location>
        <begin position="1"/>
        <end position="24"/>
    </location>
</feature>
<name>A0AAJ1CG13_9BACT</name>
<organism evidence="2 3">
    <name type="scientific">Alistipes onderdonkii</name>
    <dbReference type="NCBI Taxonomy" id="328813"/>
    <lineage>
        <taxon>Bacteria</taxon>
        <taxon>Pseudomonadati</taxon>
        <taxon>Bacteroidota</taxon>
        <taxon>Bacteroidia</taxon>
        <taxon>Bacteroidales</taxon>
        <taxon>Rikenellaceae</taxon>
        <taxon>Alistipes</taxon>
    </lineage>
</organism>
<evidence type="ECO:0000256" key="1">
    <source>
        <dbReference type="SAM" id="SignalP"/>
    </source>
</evidence>
<protein>
    <submittedName>
        <fullName evidence="2">DUF4493 domain-containing protein</fullName>
    </submittedName>
</protein>
<dbReference type="EMBL" id="JANGBQ010000018">
    <property type="protein sequence ID" value="MCQ5083574.1"/>
    <property type="molecule type" value="Genomic_DNA"/>
</dbReference>
<evidence type="ECO:0000313" key="2">
    <source>
        <dbReference type="EMBL" id="MCQ5083574.1"/>
    </source>
</evidence>
<dbReference type="Proteomes" id="UP001205035">
    <property type="component" value="Unassembled WGS sequence"/>
</dbReference>
<dbReference type="AlphaFoldDB" id="A0AAJ1CG13"/>
<dbReference type="PROSITE" id="PS51257">
    <property type="entry name" value="PROKAR_LIPOPROTEIN"/>
    <property type="match status" value="1"/>
</dbReference>
<feature type="chain" id="PRO_5042550630" evidence="1">
    <location>
        <begin position="25"/>
        <end position="265"/>
    </location>
</feature>
<dbReference type="InterPro" id="IPR027840">
    <property type="entry name" value="DUF4493"/>
</dbReference>
<dbReference type="RefSeq" id="WP_256166450.1">
    <property type="nucleotide sequence ID" value="NZ_JANGBQ010000018.1"/>
</dbReference>
<keyword evidence="1" id="KW-0732">Signal</keyword>
<sequence length="265" mass="27770">MKKQLICLLASAGLLAAGCSTENAPETTGYGTLSVSCTADTSIDTAAGASGTPEAPAAGAFSLTVTGETGTQKWDTLTEFEQSETVFRMGSYTVAIAHGDPDAEGAGKPYYYAEQKIEVLPRRTVNADLTATVANSQVVIRATEQFLAYFHDARFTVTTASGNEFAFTPGSDPADEPVFVKGGTRLTVTGTARRQSPTGTGEGPEVTFSAQTLDATTPRTCHIITYDAKNAGSATLTITLGDSYTDTRTLDCEVNEGAIDDTEKK</sequence>
<dbReference type="Pfam" id="PF14900">
    <property type="entry name" value="DUF4493"/>
    <property type="match status" value="1"/>
</dbReference>
<comment type="caution">
    <text evidence="2">The sequence shown here is derived from an EMBL/GenBank/DDBJ whole genome shotgun (WGS) entry which is preliminary data.</text>
</comment>
<gene>
    <name evidence="2" type="ORF">NE651_11840</name>
</gene>
<evidence type="ECO:0000313" key="3">
    <source>
        <dbReference type="Proteomes" id="UP001205035"/>
    </source>
</evidence>